<evidence type="ECO:0000256" key="1">
    <source>
        <dbReference type="SAM" id="MobiDB-lite"/>
    </source>
</evidence>
<feature type="region of interest" description="Disordered" evidence="1">
    <location>
        <begin position="62"/>
        <end position="92"/>
    </location>
</feature>
<protein>
    <submittedName>
        <fullName evidence="3">Uncharacterized protein LOC112052729</fullName>
    </submittedName>
</protein>
<evidence type="ECO:0000313" key="2">
    <source>
        <dbReference type="Proteomes" id="UP001652582"/>
    </source>
</evidence>
<dbReference type="OrthoDB" id="7351241at2759"/>
<sequence length="1051" mass="119053">MENDQNKPHKQRFKGIENFLRRVAFNLGNSPSQTEVKIISCVPIDVTDLQHRIQHLERQLQEVSKKKLPKTPATPPPQTPPPSSMWSSPMMQPSMMQPSMMWPSPMMQPPVCWPQQPMQPCVCPDKGLAGQQGQSSQPGLAGVQGLVGQAGLQGLAGQAPAQPQPAPCTFTEPCVWYSPKSDSGATGVKPTVVKPTVSVKSSKTKKGGTVVNTALLDTYSGQSVANEYSSDKSSRSIRSRDQPTYSGCRTSKQARQSNVSFVLHAITADNQAYYDFSSNDKINLDKTDPATDNISILKRRKKKKVAKKKSKLKAQLVYYAQHKHNDPFNKKYNLTNFVSSKTDTFSISHAYLGKVIRKQYDPKYVVQEFSDTSHFSQPVCKDNGVNSIPPRMSESDVCSCCHGRFQNVDNYMPKGFDSLNNITKYDKSHTNKLYYDSNLYDVVPVKENTNNKYLKERFLPKRNIENKLCPEHYRNKYEYNPKAVNIQAEKFLTRHNKSIAQKIKRKKMLDQYIAEQQEINKKYHKINKESQNIYPSGCGDISKNKPLFVENLNKTTGPVKTILLKNVSIGSDNLTSKLLCNNQSTQLESISDETKTESTLNQIKSILQSVLTEVKANAIVTAACETMTKRDAFVQIGFSQNNLQGRSTLLRSYTYNHSSNENPYLPSCSRQMCTAQYYLPGFPYQPSFKYLQNFPVIVHPSGRHLCDCYYKNSLHKYSKYKEALAATTATNKEVEGAGNKETKKLIKEIYKSVAMNMDFPSKEKSTSEYEDTSSAKNDLINDLSKKSIKDIRGAGIELVNKKNVEVEASISSNLSNNNGALCAATHTQADRKARYDKLTRHEATHRYQQHSTDTIVEDDEEINASSDNTDDTEDTMEVKVIKAQPKHVKKSLLRRMFQSVKVFKRRKADSKTQIECADASEASDSDDYETIYSGRSVVPAKNRQTYKHKSRAMAESGNQNACTRSLDKRPPYLEQEYRRQWNERLIFDKQERKHSSKGSYYNQSPEYAHPAFWNSYEARTATEEGNLSNQLKPISFKMKGNRKVKQESLKK</sequence>
<organism evidence="2 3">
    <name type="scientific">Bicyclus anynana</name>
    <name type="common">Squinting bush brown butterfly</name>
    <dbReference type="NCBI Taxonomy" id="110368"/>
    <lineage>
        <taxon>Eukaryota</taxon>
        <taxon>Metazoa</taxon>
        <taxon>Ecdysozoa</taxon>
        <taxon>Arthropoda</taxon>
        <taxon>Hexapoda</taxon>
        <taxon>Insecta</taxon>
        <taxon>Pterygota</taxon>
        <taxon>Neoptera</taxon>
        <taxon>Endopterygota</taxon>
        <taxon>Lepidoptera</taxon>
        <taxon>Glossata</taxon>
        <taxon>Ditrysia</taxon>
        <taxon>Papilionoidea</taxon>
        <taxon>Nymphalidae</taxon>
        <taxon>Satyrinae</taxon>
        <taxon>Satyrini</taxon>
        <taxon>Mycalesina</taxon>
        <taxon>Bicyclus</taxon>
    </lineage>
</organism>
<dbReference type="GeneID" id="112052729"/>
<feature type="compositionally biased region" description="Pro residues" evidence="1">
    <location>
        <begin position="72"/>
        <end position="83"/>
    </location>
</feature>
<accession>A0A6J1NIV4</accession>
<dbReference type="AlphaFoldDB" id="A0A6J1NIV4"/>
<dbReference type="KEGG" id="bany:112052729"/>
<keyword evidence="2" id="KW-1185">Reference proteome</keyword>
<feature type="compositionally biased region" description="Polar residues" evidence="1">
    <location>
        <begin position="242"/>
        <end position="251"/>
    </location>
</feature>
<feature type="region of interest" description="Disordered" evidence="1">
    <location>
        <begin position="225"/>
        <end position="251"/>
    </location>
</feature>
<dbReference type="RefSeq" id="XP_023947680.2">
    <property type="nucleotide sequence ID" value="XM_024091912.2"/>
</dbReference>
<gene>
    <name evidence="3" type="primary">LOC112052729</name>
</gene>
<feature type="compositionally biased region" description="Polar residues" evidence="1">
    <location>
        <begin position="1023"/>
        <end position="1032"/>
    </location>
</feature>
<proteinExistence type="predicted"/>
<dbReference type="Proteomes" id="UP001652582">
    <property type="component" value="Chromosome 5"/>
</dbReference>
<feature type="compositionally biased region" description="Basic and acidic residues" evidence="1">
    <location>
        <begin position="229"/>
        <end position="241"/>
    </location>
</feature>
<feature type="region of interest" description="Disordered" evidence="1">
    <location>
        <begin position="1023"/>
        <end position="1051"/>
    </location>
</feature>
<evidence type="ECO:0000313" key="3">
    <source>
        <dbReference type="RefSeq" id="XP_023947680.2"/>
    </source>
</evidence>
<reference evidence="3" key="1">
    <citation type="submission" date="2025-08" db="UniProtKB">
        <authorList>
            <consortium name="RefSeq"/>
        </authorList>
    </citation>
    <scope>IDENTIFICATION</scope>
</reference>
<name>A0A6J1NIV4_BICAN</name>